<dbReference type="Gene3D" id="3.20.20.300">
    <property type="entry name" value="Glycoside hydrolase, family 3, N-terminal domain"/>
    <property type="match status" value="1"/>
</dbReference>
<dbReference type="EMBL" id="CP015218">
    <property type="protein sequence ID" value="AOP36326.1"/>
    <property type="molecule type" value="Genomic_DNA"/>
</dbReference>
<feature type="transmembrane region" description="Helical" evidence="6">
    <location>
        <begin position="24"/>
        <end position="44"/>
    </location>
</feature>
<dbReference type="Proteomes" id="UP000094197">
    <property type="component" value="Chromosome 2"/>
</dbReference>
<evidence type="ECO:0000259" key="7">
    <source>
        <dbReference type="Pfam" id="PF00933"/>
    </source>
</evidence>
<organism evidence="8 9">
    <name type="scientific">Leptospira tipperaryensis</name>
    <dbReference type="NCBI Taxonomy" id="2564040"/>
    <lineage>
        <taxon>Bacteria</taxon>
        <taxon>Pseudomonadati</taxon>
        <taxon>Spirochaetota</taxon>
        <taxon>Spirochaetia</taxon>
        <taxon>Leptospirales</taxon>
        <taxon>Leptospiraceae</taxon>
        <taxon>Leptospira</taxon>
    </lineage>
</organism>
<name>A0A1D7V3C6_9LEPT</name>
<dbReference type="Pfam" id="PF00933">
    <property type="entry name" value="Glyco_hydro_3"/>
    <property type="match status" value="1"/>
</dbReference>
<dbReference type="AlphaFoldDB" id="A0A1D7V3C6"/>
<gene>
    <name evidence="8" type="ORF">A0128_20110</name>
</gene>
<reference evidence="8 9" key="1">
    <citation type="submission" date="2016-04" db="EMBL/GenBank/DDBJ databases">
        <title>Complete genome seqeunce of Leptospira alstonii serovar Room22.</title>
        <authorList>
            <person name="Nally J.E."/>
            <person name="Bayles D.O."/>
            <person name="Hurley D."/>
            <person name="Fanning S."/>
            <person name="McMahon B.J."/>
            <person name="Arent Z."/>
        </authorList>
    </citation>
    <scope>NUCLEOTIDE SEQUENCE [LARGE SCALE GENOMIC DNA]</scope>
    <source>
        <strain evidence="8 9">GWTS #1</strain>
    </source>
</reference>
<comment type="catalytic activity">
    <reaction evidence="1">
        <text>Hydrolysis of terminal non-reducing N-acetyl-D-hexosamine residues in N-acetyl-beta-D-hexosaminides.</text>
        <dbReference type="EC" id="3.2.1.52"/>
    </reaction>
</comment>
<keyword evidence="4" id="KW-0378">Hydrolase</keyword>
<evidence type="ECO:0000256" key="6">
    <source>
        <dbReference type="SAM" id="Phobius"/>
    </source>
</evidence>
<dbReference type="InterPro" id="IPR050226">
    <property type="entry name" value="NagZ_Beta-hexosaminidase"/>
</dbReference>
<dbReference type="PANTHER" id="PTHR30480:SF13">
    <property type="entry name" value="BETA-HEXOSAMINIDASE"/>
    <property type="match status" value="1"/>
</dbReference>
<evidence type="ECO:0000256" key="1">
    <source>
        <dbReference type="ARBA" id="ARBA00001231"/>
    </source>
</evidence>
<dbReference type="RefSeq" id="WP_069609547.1">
    <property type="nucleotide sequence ID" value="NZ_CP015218.1"/>
</dbReference>
<dbReference type="OrthoDB" id="9805821at2"/>
<dbReference type="KEGG" id="laj:A0128_20110"/>
<keyword evidence="6" id="KW-1133">Transmembrane helix</keyword>
<dbReference type="InterPro" id="IPR017853">
    <property type="entry name" value="GH"/>
</dbReference>
<protein>
    <recommendedName>
        <fullName evidence="3">beta-N-acetylhexosaminidase</fullName>
        <ecNumber evidence="3">3.2.1.52</ecNumber>
    </recommendedName>
</protein>
<dbReference type="InterPro" id="IPR001764">
    <property type="entry name" value="Glyco_hydro_3_N"/>
</dbReference>
<feature type="transmembrane region" description="Helical" evidence="6">
    <location>
        <begin position="51"/>
        <end position="68"/>
    </location>
</feature>
<evidence type="ECO:0000256" key="3">
    <source>
        <dbReference type="ARBA" id="ARBA00012663"/>
    </source>
</evidence>
<evidence type="ECO:0000256" key="5">
    <source>
        <dbReference type="ARBA" id="ARBA00023295"/>
    </source>
</evidence>
<keyword evidence="6" id="KW-0472">Membrane</keyword>
<evidence type="ECO:0000313" key="8">
    <source>
        <dbReference type="EMBL" id="AOP36326.1"/>
    </source>
</evidence>
<comment type="similarity">
    <text evidence="2">Belongs to the glycosyl hydrolase 3 family.</text>
</comment>
<evidence type="ECO:0000256" key="4">
    <source>
        <dbReference type="ARBA" id="ARBA00022801"/>
    </source>
</evidence>
<proteinExistence type="inferred from homology"/>
<dbReference type="InterPro" id="IPR036962">
    <property type="entry name" value="Glyco_hydro_3_N_sf"/>
</dbReference>
<feature type="domain" description="Glycoside hydrolase family 3 N-terminal" evidence="7">
    <location>
        <begin position="117"/>
        <end position="401"/>
    </location>
</feature>
<dbReference type="GO" id="GO:0004563">
    <property type="term" value="F:beta-N-acetylhexosaminidase activity"/>
    <property type="evidence" value="ECO:0007669"/>
    <property type="project" value="UniProtKB-EC"/>
</dbReference>
<dbReference type="EC" id="3.2.1.52" evidence="3"/>
<keyword evidence="6" id="KW-0812">Transmembrane</keyword>
<keyword evidence="9" id="KW-1185">Reference proteome</keyword>
<evidence type="ECO:0000313" key="9">
    <source>
        <dbReference type="Proteomes" id="UP000094197"/>
    </source>
</evidence>
<dbReference type="PANTHER" id="PTHR30480">
    <property type="entry name" value="BETA-HEXOSAMINIDASE-RELATED"/>
    <property type="match status" value="1"/>
</dbReference>
<dbReference type="SUPFAM" id="SSF51445">
    <property type="entry name" value="(Trans)glycosidases"/>
    <property type="match status" value="1"/>
</dbReference>
<evidence type="ECO:0000256" key="2">
    <source>
        <dbReference type="ARBA" id="ARBA00005336"/>
    </source>
</evidence>
<sequence>MFSVGFFAITFLIRDPLLLKVRSISQYAVIITAILSTFLYWIYFRKHNDRFVRIVSILSFSIIWMGALNSTCREFSFQQRKKAVLTTDPKLLRKYAEHIVVGYTNETDLENFLKIPFAGFFLTSHNLLGINLEEFKKRIENIQKNRSELGYSIALISSDQEGGVVSRLSPPLKHPASLLELYETFKNDPDLKNKIRGNLLEKAKDLRETGVNFNFSPVADLKEENSNLLDFYSRIHSRAISKDPQVVSELVRIYSEVMIENRILPTLKHFPGIGSVPEDTHFFSGYVKRTKAEMENKDLVPFIDTLKELKPIAVMLSHSFWKELDAVNPVSLSKFVVTEYLRKEISESAILITDDLNMFPVYYRPGGIAKASKDSLEAGVDLLLISYDGEQVYEVLYELLHSEPNDFLDEILKQSNLRLKEMYKVILEQGSI</sequence>
<keyword evidence="5" id="KW-0326">Glycosidase</keyword>
<accession>A0A1D7V3C6</accession>
<dbReference type="GO" id="GO:0009254">
    <property type="term" value="P:peptidoglycan turnover"/>
    <property type="evidence" value="ECO:0007669"/>
    <property type="project" value="TreeGrafter"/>
</dbReference>
<dbReference type="GO" id="GO:0005975">
    <property type="term" value="P:carbohydrate metabolic process"/>
    <property type="evidence" value="ECO:0007669"/>
    <property type="project" value="InterPro"/>
</dbReference>